<dbReference type="Pfam" id="PF04290">
    <property type="entry name" value="DctQ"/>
    <property type="match status" value="1"/>
</dbReference>
<dbReference type="RefSeq" id="WP_111362780.1">
    <property type="nucleotide sequence ID" value="NZ_VINQ01000003.1"/>
</dbReference>
<feature type="transmembrane region" description="Helical" evidence="9">
    <location>
        <begin position="51"/>
        <end position="69"/>
    </location>
</feature>
<organism evidence="11 12">
    <name type="scientific">Aquicoccus porphyridii</name>
    <dbReference type="NCBI Taxonomy" id="1852029"/>
    <lineage>
        <taxon>Bacteria</taxon>
        <taxon>Pseudomonadati</taxon>
        <taxon>Pseudomonadota</taxon>
        <taxon>Alphaproteobacteria</taxon>
        <taxon>Rhodobacterales</taxon>
        <taxon>Paracoccaceae</taxon>
        <taxon>Aquicoccus</taxon>
    </lineage>
</organism>
<evidence type="ECO:0000313" key="11">
    <source>
        <dbReference type="EMBL" id="KAA0917636.1"/>
    </source>
</evidence>
<dbReference type="GO" id="GO:0022857">
    <property type="term" value="F:transmembrane transporter activity"/>
    <property type="evidence" value="ECO:0007669"/>
    <property type="project" value="UniProtKB-UniRule"/>
</dbReference>
<evidence type="ECO:0000259" key="10">
    <source>
        <dbReference type="Pfam" id="PF04290"/>
    </source>
</evidence>
<evidence type="ECO:0000256" key="4">
    <source>
        <dbReference type="ARBA" id="ARBA00022519"/>
    </source>
</evidence>
<proteinExistence type="inferred from homology"/>
<feature type="domain" description="Tripartite ATP-independent periplasmic transporters DctQ component" evidence="10">
    <location>
        <begin position="26"/>
        <end position="151"/>
    </location>
</feature>
<dbReference type="PANTHER" id="PTHR35011:SF2">
    <property type="entry name" value="2,3-DIKETO-L-GULONATE TRAP TRANSPORTER SMALL PERMEASE PROTEIN YIAM"/>
    <property type="match status" value="1"/>
</dbReference>
<dbReference type="AlphaFoldDB" id="A0A5A9ZL08"/>
<evidence type="ECO:0000256" key="7">
    <source>
        <dbReference type="ARBA" id="ARBA00023136"/>
    </source>
</evidence>
<comment type="caution">
    <text evidence="11">The sequence shown here is derived from an EMBL/GenBank/DDBJ whole genome shotgun (WGS) entry which is preliminary data.</text>
</comment>
<dbReference type="EMBL" id="VINQ01000003">
    <property type="protein sequence ID" value="KAA0917636.1"/>
    <property type="molecule type" value="Genomic_DNA"/>
</dbReference>
<evidence type="ECO:0000256" key="3">
    <source>
        <dbReference type="ARBA" id="ARBA00022475"/>
    </source>
</evidence>
<gene>
    <name evidence="11" type="ORF">FLO80_06280</name>
</gene>
<protein>
    <recommendedName>
        <fullName evidence="9">TRAP transporter small permease protein</fullName>
    </recommendedName>
</protein>
<evidence type="ECO:0000256" key="2">
    <source>
        <dbReference type="ARBA" id="ARBA00022448"/>
    </source>
</evidence>
<comment type="similarity">
    <text evidence="8 9">Belongs to the TRAP transporter small permease family.</text>
</comment>
<evidence type="ECO:0000256" key="6">
    <source>
        <dbReference type="ARBA" id="ARBA00022989"/>
    </source>
</evidence>
<evidence type="ECO:0000256" key="9">
    <source>
        <dbReference type="RuleBase" id="RU369079"/>
    </source>
</evidence>
<evidence type="ECO:0000256" key="8">
    <source>
        <dbReference type="ARBA" id="ARBA00038436"/>
    </source>
</evidence>
<keyword evidence="4 9" id="KW-0997">Cell inner membrane</keyword>
<evidence type="ECO:0000313" key="12">
    <source>
        <dbReference type="Proteomes" id="UP000325291"/>
    </source>
</evidence>
<dbReference type="InterPro" id="IPR007387">
    <property type="entry name" value="TRAP_DctQ"/>
</dbReference>
<accession>A0A5A9ZL08</accession>
<reference evidence="11 12" key="1">
    <citation type="submission" date="2019-07" db="EMBL/GenBank/DDBJ databases">
        <title>Aquicoccus porphyridii gen. nov., sp. nov., isolated from a small marine red alga, Porphyridium marinum.</title>
        <authorList>
            <person name="Liu L."/>
        </authorList>
    </citation>
    <scope>NUCLEOTIDE SEQUENCE [LARGE SCALE GENOMIC DNA]</scope>
    <source>
        <strain evidence="11 12">L1 8-17</strain>
    </source>
</reference>
<name>A0A5A9ZL08_9RHOB</name>
<keyword evidence="2 9" id="KW-0813">Transport</keyword>
<keyword evidence="3" id="KW-1003">Cell membrane</keyword>
<feature type="transmembrane region" description="Helical" evidence="9">
    <location>
        <begin position="90"/>
        <end position="111"/>
    </location>
</feature>
<keyword evidence="12" id="KW-1185">Reference proteome</keyword>
<sequence length="169" mass="18856">MPLLKRLAQLSVAVPMTVAAFTLFGLMVLTFTDVVMRSTFNAPIEAATELTRIAIAVIVFSAMPLLSARGQHITVDLLDPLFVRLHMKRLLDGMVTLLCGVMLWFPASRVIDLAERSRSYGDQTEYLNIPTFYLGWFIAIMTFATALVMVLRGLIILFAPHKLGLIRND</sequence>
<keyword evidence="6 9" id="KW-1133">Transmembrane helix</keyword>
<dbReference type="GO" id="GO:0005886">
    <property type="term" value="C:plasma membrane"/>
    <property type="evidence" value="ECO:0007669"/>
    <property type="project" value="UniProtKB-SubCell"/>
</dbReference>
<comment type="subunit">
    <text evidence="9">The complex comprises the extracytoplasmic solute receptor protein and the two transmembrane proteins.</text>
</comment>
<comment type="function">
    <text evidence="9">Part of the tripartite ATP-independent periplasmic (TRAP) transport system.</text>
</comment>
<dbReference type="InterPro" id="IPR055348">
    <property type="entry name" value="DctQ"/>
</dbReference>
<keyword evidence="5 9" id="KW-0812">Transmembrane</keyword>
<dbReference type="Proteomes" id="UP000325291">
    <property type="component" value="Unassembled WGS sequence"/>
</dbReference>
<evidence type="ECO:0000256" key="1">
    <source>
        <dbReference type="ARBA" id="ARBA00004429"/>
    </source>
</evidence>
<evidence type="ECO:0000256" key="5">
    <source>
        <dbReference type="ARBA" id="ARBA00022692"/>
    </source>
</evidence>
<dbReference type="GO" id="GO:0015740">
    <property type="term" value="P:C4-dicarboxylate transport"/>
    <property type="evidence" value="ECO:0007669"/>
    <property type="project" value="TreeGrafter"/>
</dbReference>
<comment type="subcellular location">
    <subcellularLocation>
        <location evidence="1 9">Cell inner membrane</location>
        <topology evidence="1 9">Multi-pass membrane protein</topology>
    </subcellularLocation>
</comment>
<keyword evidence="7 9" id="KW-0472">Membrane</keyword>
<feature type="transmembrane region" description="Helical" evidence="9">
    <location>
        <begin position="12"/>
        <end position="31"/>
    </location>
</feature>
<dbReference type="PANTHER" id="PTHR35011">
    <property type="entry name" value="2,3-DIKETO-L-GULONATE TRAP TRANSPORTER SMALL PERMEASE PROTEIN YIAM"/>
    <property type="match status" value="1"/>
</dbReference>
<feature type="transmembrane region" description="Helical" evidence="9">
    <location>
        <begin position="131"/>
        <end position="159"/>
    </location>
</feature>